<keyword evidence="2" id="KW-1185">Reference proteome</keyword>
<proteinExistence type="predicted"/>
<protein>
    <submittedName>
        <fullName evidence="1">Uncharacterized protein</fullName>
    </submittedName>
</protein>
<dbReference type="GeneID" id="71980901"/>
<dbReference type="AlphaFoldDB" id="A0A9Q8L650"/>
<gene>
    <name evidence="1" type="ORF">CLAFUR5_01023</name>
</gene>
<evidence type="ECO:0000313" key="1">
    <source>
        <dbReference type="EMBL" id="UJO11524.1"/>
    </source>
</evidence>
<reference evidence="1" key="1">
    <citation type="submission" date="2021-12" db="EMBL/GenBank/DDBJ databases">
        <authorList>
            <person name="Zaccaron A."/>
            <person name="Stergiopoulos I."/>
        </authorList>
    </citation>
    <scope>NUCLEOTIDE SEQUENCE</scope>
    <source>
        <strain evidence="1">Race5_Kim</strain>
    </source>
</reference>
<sequence>MSLLAKSLVQARAVHGKSGVEDTDDTYRTPRSDRFATGRSVNSSFINSQISEWARKKPEREGLVVVWLF</sequence>
<evidence type="ECO:0000313" key="2">
    <source>
        <dbReference type="Proteomes" id="UP000756132"/>
    </source>
</evidence>
<reference evidence="1" key="2">
    <citation type="journal article" date="2022" name="Microb. Genom.">
        <title>A chromosome-scale genome assembly of the tomato pathogen Cladosporium fulvum reveals a compartmentalized genome architecture and the presence of a dispensable chromosome.</title>
        <authorList>
            <person name="Zaccaron A.Z."/>
            <person name="Chen L.H."/>
            <person name="Samaras A."/>
            <person name="Stergiopoulos I."/>
        </authorList>
    </citation>
    <scope>NUCLEOTIDE SEQUENCE</scope>
    <source>
        <strain evidence="1">Race5_Kim</strain>
    </source>
</reference>
<accession>A0A9Q8L650</accession>
<dbReference type="RefSeq" id="XP_047755890.1">
    <property type="nucleotide sequence ID" value="XM_047900171.1"/>
</dbReference>
<dbReference type="Proteomes" id="UP000756132">
    <property type="component" value="Chromosome 1"/>
</dbReference>
<name>A0A9Q8L650_PASFU</name>
<dbReference type="KEGG" id="ffu:CLAFUR5_01023"/>
<dbReference type="EMBL" id="CP090163">
    <property type="protein sequence ID" value="UJO11524.1"/>
    <property type="molecule type" value="Genomic_DNA"/>
</dbReference>
<organism evidence="1 2">
    <name type="scientific">Passalora fulva</name>
    <name type="common">Tomato leaf mold</name>
    <name type="synonym">Cladosporium fulvum</name>
    <dbReference type="NCBI Taxonomy" id="5499"/>
    <lineage>
        <taxon>Eukaryota</taxon>
        <taxon>Fungi</taxon>
        <taxon>Dikarya</taxon>
        <taxon>Ascomycota</taxon>
        <taxon>Pezizomycotina</taxon>
        <taxon>Dothideomycetes</taxon>
        <taxon>Dothideomycetidae</taxon>
        <taxon>Mycosphaerellales</taxon>
        <taxon>Mycosphaerellaceae</taxon>
        <taxon>Fulvia</taxon>
    </lineage>
</organism>